<name>A0A5E4D500_MARMO</name>
<feature type="transmembrane region" description="Helical" evidence="1">
    <location>
        <begin position="12"/>
        <end position="37"/>
    </location>
</feature>
<evidence type="ECO:0000313" key="3">
    <source>
        <dbReference type="Proteomes" id="UP000335636"/>
    </source>
</evidence>
<keyword evidence="1" id="KW-0472">Membrane</keyword>
<gene>
    <name evidence="2" type="ORF">MONAX_5E002553</name>
</gene>
<keyword evidence="1" id="KW-0812">Transmembrane</keyword>
<evidence type="ECO:0000313" key="2">
    <source>
        <dbReference type="EMBL" id="VTJ89066.1"/>
    </source>
</evidence>
<keyword evidence="3" id="KW-1185">Reference proteome</keyword>
<organism evidence="2 3">
    <name type="scientific">Marmota monax</name>
    <name type="common">Woodchuck</name>
    <dbReference type="NCBI Taxonomy" id="9995"/>
    <lineage>
        <taxon>Eukaryota</taxon>
        <taxon>Metazoa</taxon>
        <taxon>Chordata</taxon>
        <taxon>Craniata</taxon>
        <taxon>Vertebrata</taxon>
        <taxon>Euteleostomi</taxon>
        <taxon>Mammalia</taxon>
        <taxon>Eutheria</taxon>
        <taxon>Euarchontoglires</taxon>
        <taxon>Glires</taxon>
        <taxon>Rodentia</taxon>
        <taxon>Sciuromorpha</taxon>
        <taxon>Sciuridae</taxon>
        <taxon>Xerinae</taxon>
        <taxon>Marmotini</taxon>
        <taxon>Marmota</taxon>
    </lineage>
</organism>
<protein>
    <submittedName>
        <fullName evidence="2">Uncharacterized protein</fullName>
    </submittedName>
</protein>
<sequence>IHPHGSGLWGPASWGLSVLAAFLGTIGLGTGMLLAVINISQSFEISVKEPSEVGSMGTLLF</sequence>
<feature type="non-terminal residue" evidence="2">
    <location>
        <position position="1"/>
    </location>
</feature>
<reference evidence="2" key="1">
    <citation type="submission" date="2019-04" db="EMBL/GenBank/DDBJ databases">
        <authorList>
            <person name="Alioto T."/>
            <person name="Alioto T."/>
        </authorList>
    </citation>
    <scope>NUCLEOTIDE SEQUENCE [LARGE SCALE GENOMIC DNA]</scope>
</reference>
<proteinExistence type="predicted"/>
<evidence type="ECO:0000256" key="1">
    <source>
        <dbReference type="SAM" id="Phobius"/>
    </source>
</evidence>
<dbReference type="Proteomes" id="UP000335636">
    <property type="component" value="Unassembled WGS sequence"/>
</dbReference>
<comment type="caution">
    <text evidence="2">The sequence shown here is derived from an EMBL/GenBank/DDBJ whole genome shotgun (WGS) entry which is preliminary data.</text>
</comment>
<dbReference type="EMBL" id="CABDUW010003339">
    <property type="protein sequence ID" value="VTJ89066.1"/>
    <property type="molecule type" value="Genomic_DNA"/>
</dbReference>
<accession>A0A5E4D500</accession>
<keyword evidence="1" id="KW-1133">Transmembrane helix</keyword>
<dbReference type="AlphaFoldDB" id="A0A5E4D500"/>